<sequence length="240" mass="28250">MRKLIYLLKLLSFVLSILSLILLISALSTDLTFDSKTELNVSLNNIYNSALKYSELYRLCLIVSAFWITLRQLRISQENQARNFNQIEFIQNDILDKRNKEIRVETLNQVKYFQNEIQESIEALINDHLPNSFPIIWRNLQENPISENLYQHHRSFYDKMTALDSRNKNKVNLILRKIDSFSAFFLHSSLDSNLAFQIIGNDFLKQTDLLLGPLAFFRKDENSTYCAHLLELKTKWSNLH</sequence>
<comment type="caution">
    <text evidence="1">The sequence shown here is derived from an EMBL/GenBank/DDBJ whole genome shotgun (WGS) entry which is preliminary data.</text>
</comment>
<accession>A0ABS8GNX2</accession>
<organism evidence="1 2">
    <name type="scientific">Leeuwenhoekiella parthenopeia</name>
    <dbReference type="NCBI Taxonomy" id="2890320"/>
    <lineage>
        <taxon>Bacteria</taxon>
        <taxon>Pseudomonadati</taxon>
        <taxon>Bacteroidota</taxon>
        <taxon>Flavobacteriia</taxon>
        <taxon>Flavobacteriales</taxon>
        <taxon>Flavobacteriaceae</taxon>
        <taxon>Leeuwenhoekiella</taxon>
    </lineage>
</organism>
<protein>
    <submittedName>
        <fullName evidence="1">Uncharacterized protein</fullName>
    </submittedName>
</protein>
<gene>
    <name evidence="1" type="ORF">LLW17_02830</name>
</gene>
<name>A0ABS8GNX2_9FLAO</name>
<dbReference type="Proteomes" id="UP001197770">
    <property type="component" value="Unassembled WGS sequence"/>
</dbReference>
<dbReference type="EMBL" id="JAJGMW010000003">
    <property type="protein sequence ID" value="MCC4211640.1"/>
    <property type="molecule type" value="Genomic_DNA"/>
</dbReference>
<reference evidence="1 2" key="1">
    <citation type="submission" date="2021-11" db="EMBL/GenBank/DDBJ databases">
        <title>Seasonal and diel survey of microbial diversity of the Tyrrhenian coast.</title>
        <authorList>
            <person name="Gattoni G."/>
            <person name="Corral P."/>
        </authorList>
    </citation>
    <scope>NUCLEOTIDE SEQUENCE [LARGE SCALE GENOMIC DNA]</scope>
    <source>
        <strain evidence="1 2">Mr9</strain>
    </source>
</reference>
<evidence type="ECO:0000313" key="2">
    <source>
        <dbReference type="Proteomes" id="UP001197770"/>
    </source>
</evidence>
<keyword evidence="2" id="KW-1185">Reference proteome</keyword>
<proteinExistence type="predicted"/>
<evidence type="ECO:0000313" key="1">
    <source>
        <dbReference type="EMBL" id="MCC4211640.1"/>
    </source>
</evidence>